<evidence type="ECO:0000256" key="2">
    <source>
        <dbReference type="ARBA" id="ARBA00023015"/>
    </source>
</evidence>
<dbReference type="CDD" id="cd08474">
    <property type="entry name" value="PBP2_CrgA_like_5"/>
    <property type="match status" value="1"/>
</dbReference>
<keyword evidence="3" id="KW-0238">DNA-binding</keyword>
<name>A0ABT3F828_9PSED</name>
<evidence type="ECO:0000259" key="5">
    <source>
        <dbReference type="PROSITE" id="PS50931"/>
    </source>
</evidence>
<dbReference type="RefSeq" id="WP_264428051.1">
    <property type="nucleotide sequence ID" value="NZ_JAOSHO010000138.1"/>
</dbReference>
<dbReference type="InterPro" id="IPR036390">
    <property type="entry name" value="WH_DNA-bd_sf"/>
</dbReference>
<dbReference type="InterPro" id="IPR058163">
    <property type="entry name" value="LysR-type_TF_proteobact-type"/>
</dbReference>
<protein>
    <submittedName>
        <fullName evidence="6">LysR family transcriptional regulator</fullName>
    </submittedName>
</protein>
<keyword evidence="7" id="KW-1185">Reference proteome</keyword>
<feature type="domain" description="HTH lysR-type" evidence="5">
    <location>
        <begin position="4"/>
        <end position="61"/>
    </location>
</feature>
<evidence type="ECO:0000256" key="3">
    <source>
        <dbReference type="ARBA" id="ARBA00023125"/>
    </source>
</evidence>
<proteinExistence type="inferred from homology"/>
<evidence type="ECO:0000313" key="7">
    <source>
        <dbReference type="Proteomes" id="UP001061999"/>
    </source>
</evidence>
<comment type="caution">
    <text evidence="6">The sequence shown here is derived from an EMBL/GenBank/DDBJ whole genome shotgun (WGS) entry which is preliminary data.</text>
</comment>
<evidence type="ECO:0000313" key="6">
    <source>
        <dbReference type="EMBL" id="MCW1245233.1"/>
    </source>
</evidence>
<dbReference type="Pfam" id="PF03466">
    <property type="entry name" value="LysR_substrate"/>
    <property type="match status" value="1"/>
</dbReference>
<dbReference type="SUPFAM" id="SSF46785">
    <property type="entry name" value="Winged helix' DNA-binding domain"/>
    <property type="match status" value="1"/>
</dbReference>
<dbReference type="Gene3D" id="1.10.10.10">
    <property type="entry name" value="Winged helix-like DNA-binding domain superfamily/Winged helix DNA-binding domain"/>
    <property type="match status" value="1"/>
</dbReference>
<keyword evidence="2" id="KW-0805">Transcription regulation</keyword>
<sequence>MVRRNLNDLLSFVTVAREGSFTRAANALGVTQSALSQAINGLESRLQIRLLTRTTRSVSPTLAGERLLQAIGNRFDEIETELDRLTELRDKPAGTVRITCGDHVLRTTLLPKLTGLLHEYPDINVEFDVSYGFRDIVADRFDAGVRLGDTIDKDMVAVPIGPPLRMAAVASPAYFASRAIPEHPRDLMSHRCINQRMPTSGGLYVWDFEQRGKQVNVRVDGQLIFNTSTHIVQGAMAGLGIAYLPEEEFEPYLQDGRLVRVLEAWCPPFSGYYLYYPSRRQPSPAFTLVANALRKDVQGDASKPLPAGP</sequence>
<dbReference type="InterPro" id="IPR036388">
    <property type="entry name" value="WH-like_DNA-bd_sf"/>
</dbReference>
<dbReference type="InterPro" id="IPR000847">
    <property type="entry name" value="LysR_HTH_N"/>
</dbReference>
<dbReference type="PROSITE" id="PS50931">
    <property type="entry name" value="HTH_LYSR"/>
    <property type="match status" value="1"/>
</dbReference>
<dbReference type="SUPFAM" id="SSF53850">
    <property type="entry name" value="Periplasmic binding protein-like II"/>
    <property type="match status" value="1"/>
</dbReference>
<dbReference type="PRINTS" id="PR00039">
    <property type="entry name" value="HTHLYSR"/>
</dbReference>
<keyword evidence="4" id="KW-0804">Transcription</keyword>
<accession>A0ABT3F828</accession>
<dbReference type="PANTHER" id="PTHR30537:SF1">
    <property type="entry name" value="HTH-TYPE TRANSCRIPTIONAL REGULATOR PGRR"/>
    <property type="match status" value="1"/>
</dbReference>
<dbReference type="Pfam" id="PF00126">
    <property type="entry name" value="HTH_1"/>
    <property type="match status" value="1"/>
</dbReference>
<comment type="similarity">
    <text evidence="1">Belongs to the LysR transcriptional regulatory family.</text>
</comment>
<dbReference type="Proteomes" id="UP001061999">
    <property type="component" value="Unassembled WGS sequence"/>
</dbReference>
<dbReference type="EMBL" id="JAOSHO010000138">
    <property type="protein sequence ID" value="MCW1245233.1"/>
    <property type="molecule type" value="Genomic_DNA"/>
</dbReference>
<dbReference type="PANTHER" id="PTHR30537">
    <property type="entry name" value="HTH-TYPE TRANSCRIPTIONAL REGULATOR"/>
    <property type="match status" value="1"/>
</dbReference>
<gene>
    <name evidence="6" type="ORF">OC610_12520</name>
</gene>
<dbReference type="InterPro" id="IPR005119">
    <property type="entry name" value="LysR_subst-bd"/>
</dbReference>
<reference evidence="6" key="1">
    <citation type="submission" date="2022-07" db="EMBL/GenBank/DDBJ databases">
        <title>Pseudomonas agronomica sp. nov.: a novel bacterium with biotechnological application in the synthesis of biofertilizers from valorized agricultural residues.</title>
        <authorList>
            <person name="Robas M."/>
            <person name="Fernandez V.M."/>
            <person name="Luna L."/>
            <person name="Provanza A."/>
            <person name="Jimenez P.A."/>
        </authorList>
    </citation>
    <scope>NUCLEOTIDE SEQUENCE</scope>
    <source>
        <strain evidence="6">SAICEU22T</strain>
    </source>
</reference>
<dbReference type="Gene3D" id="3.40.190.290">
    <property type="match status" value="1"/>
</dbReference>
<evidence type="ECO:0000256" key="4">
    <source>
        <dbReference type="ARBA" id="ARBA00023163"/>
    </source>
</evidence>
<organism evidence="6 7">
    <name type="scientific">Pseudomonas agronomica</name>
    <dbReference type="NCBI Taxonomy" id="2979328"/>
    <lineage>
        <taxon>Bacteria</taxon>
        <taxon>Pseudomonadati</taxon>
        <taxon>Pseudomonadota</taxon>
        <taxon>Gammaproteobacteria</taxon>
        <taxon>Pseudomonadales</taxon>
        <taxon>Pseudomonadaceae</taxon>
        <taxon>Pseudomonas</taxon>
    </lineage>
</organism>
<evidence type="ECO:0000256" key="1">
    <source>
        <dbReference type="ARBA" id="ARBA00009437"/>
    </source>
</evidence>